<evidence type="ECO:0000313" key="2">
    <source>
        <dbReference type="Proteomes" id="UP000436468"/>
    </source>
</evidence>
<dbReference type="RefSeq" id="WP_157348891.1">
    <property type="nucleotide sequence ID" value="NZ_CP176492.1"/>
</dbReference>
<keyword evidence="2" id="KW-1185">Reference proteome</keyword>
<gene>
    <name evidence="1" type="ORF">GPL21_40860</name>
</gene>
<accession>A0A844T9M8</accession>
<protein>
    <submittedName>
        <fullName evidence="1">Uncharacterized protein</fullName>
    </submittedName>
</protein>
<sequence>MSELTGIAMAASALAASENGGIDRKKVSVCASTTNTMPKANCGEPAAFSVKGNDGAARIIHPPALSMREVRT</sequence>
<reference evidence="1 2" key="1">
    <citation type="submission" date="2019-12" db="EMBL/GenBank/DDBJ databases">
        <title>Draft genome sequences Bradyrhizobium cajani AMBPC1010, Bradyrhizobium pachyrhizi AMBPC1040 and Bradyrhizobium yuanmingense ALSPC3051, three plant growth promoting strains isolated from nodules of Cajanus cajan L. in Dominican Republic.</title>
        <authorList>
            <person name="Flores-Felix J.D."/>
            <person name="Araujo J."/>
            <person name="Diaz-Alcantara C."/>
            <person name="Gonzalez-Andres F."/>
            <person name="Velazquez E."/>
        </authorList>
    </citation>
    <scope>NUCLEOTIDE SEQUENCE [LARGE SCALE GENOMIC DNA]</scope>
    <source>
        <strain evidence="1 2">1040</strain>
    </source>
</reference>
<proteinExistence type="predicted"/>
<comment type="caution">
    <text evidence="1">The sequence shown here is derived from an EMBL/GenBank/DDBJ whole genome shotgun (WGS) entry which is preliminary data.</text>
</comment>
<dbReference type="Proteomes" id="UP000436468">
    <property type="component" value="Unassembled WGS sequence"/>
</dbReference>
<dbReference type="EMBL" id="WQNF01000073">
    <property type="protein sequence ID" value="MVT71340.1"/>
    <property type="molecule type" value="Genomic_DNA"/>
</dbReference>
<dbReference type="AlphaFoldDB" id="A0A844T9M8"/>
<name>A0A844T9M8_9BRAD</name>
<organism evidence="1 2">
    <name type="scientific">Bradyrhizobium pachyrhizi</name>
    <dbReference type="NCBI Taxonomy" id="280333"/>
    <lineage>
        <taxon>Bacteria</taxon>
        <taxon>Pseudomonadati</taxon>
        <taxon>Pseudomonadota</taxon>
        <taxon>Alphaproteobacteria</taxon>
        <taxon>Hyphomicrobiales</taxon>
        <taxon>Nitrobacteraceae</taxon>
        <taxon>Bradyrhizobium</taxon>
    </lineage>
</organism>
<evidence type="ECO:0000313" key="1">
    <source>
        <dbReference type="EMBL" id="MVT71340.1"/>
    </source>
</evidence>